<name>A0ABS1HKI0_9BACT</name>
<evidence type="ECO:0000313" key="1">
    <source>
        <dbReference type="EMBL" id="MBK3518062.1"/>
    </source>
</evidence>
<sequence length="102" mass="11949">MNKQKGDISELVKEYVQGLDPYAEVVLLFPQGVSMHEDIQIYVLTNEKVDFRLEQQYLDARYQVELQSAQSISLYIYAKEDWHKQLKDTPIYEKVSGEGVYL</sequence>
<gene>
    <name evidence="1" type="ORF">JIV24_12025</name>
</gene>
<comment type="caution">
    <text evidence="1">The sequence shown here is derived from an EMBL/GenBank/DDBJ whole genome shotgun (WGS) entry which is preliminary data.</text>
</comment>
<evidence type="ECO:0000313" key="2">
    <source>
        <dbReference type="Proteomes" id="UP000605676"/>
    </source>
</evidence>
<protein>
    <submittedName>
        <fullName evidence="1">Uncharacterized protein</fullName>
    </submittedName>
</protein>
<dbReference type="EMBL" id="JAENRR010000026">
    <property type="protein sequence ID" value="MBK3518062.1"/>
    <property type="molecule type" value="Genomic_DNA"/>
</dbReference>
<dbReference type="RefSeq" id="WP_200465290.1">
    <property type="nucleotide sequence ID" value="NZ_JAENRR010000026.1"/>
</dbReference>
<keyword evidence="2" id="KW-1185">Reference proteome</keyword>
<dbReference type="Proteomes" id="UP000605676">
    <property type="component" value="Unassembled WGS sequence"/>
</dbReference>
<reference evidence="1 2" key="1">
    <citation type="submission" date="2021-01" db="EMBL/GenBank/DDBJ databases">
        <title>Carboxyliciviraga sp.nov., isolated from coastal sediments.</title>
        <authorList>
            <person name="Lu D."/>
            <person name="Zhang T."/>
        </authorList>
    </citation>
    <scope>NUCLEOTIDE SEQUENCE [LARGE SCALE GENOMIC DNA]</scope>
    <source>
        <strain evidence="1 2">N1Y132</strain>
    </source>
</reference>
<proteinExistence type="predicted"/>
<accession>A0ABS1HKI0</accession>
<organism evidence="1 2">
    <name type="scientific">Carboxylicivirga marina</name>
    <dbReference type="NCBI Taxonomy" id="2800988"/>
    <lineage>
        <taxon>Bacteria</taxon>
        <taxon>Pseudomonadati</taxon>
        <taxon>Bacteroidota</taxon>
        <taxon>Bacteroidia</taxon>
        <taxon>Marinilabiliales</taxon>
        <taxon>Marinilabiliaceae</taxon>
        <taxon>Carboxylicivirga</taxon>
    </lineage>
</organism>